<dbReference type="Proteomes" id="UP000263753">
    <property type="component" value="Chromosome"/>
</dbReference>
<dbReference type="InterPro" id="IPR016181">
    <property type="entry name" value="Acyl_CoA_acyltransferase"/>
</dbReference>
<evidence type="ECO:0000313" key="12">
    <source>
        <dbReference type="Proteomes" id="UP000263753"/>
    </source>
</evidence>
<accession>A0A3B7M044</accession>
<proteinExistence type="inferred from homology"/>
<evidence type="ECO:0000256" key="10">
    <source>
        <dbReference type="ARBA" id="ARBA00047785"/>
    </source>
</evidence>
<evidence type="ECO:0000256" key="9">
    <source>
        <dbReference type="ARBA" id="ARBA00045724"/>
    </source>
</evidence>
<keyword evidence="2" id="KW-0444">Lipid biosynthesis</keyword>
<dbReference type="EC" id="2.3.2.30" evidence="7"/>
<comment type="similarity">
    <text evidence="6">Belongs to the acetyltransferase family. OlsB subfamily.</text>
</comment>
<keyword evidence="5" id="KW-0012">Acyltransferase</keyword>
<keyword evidence="3 11" id="KW-0808">Transferase</keyword>
<dbReference type="GO" id="GO:0006629">
    <property type="term" value="P:lipid metabolic process"/>
    <property type="evidence" value="ECO:0007669"/>
    <property type="project" value="UniProtKB-KW"/>
</dbReference>
<dbReference type="GO" id="GO:0043810">
    <property type="term" value="F:ornithine-acyl [acyl carrier protein] N-acyltransferase activity"/>
    <property type="evidence" value="ECO:0007669"/>
    <property type="project" value="UniProtKB-EC"/>
</dbReference>
<evidence type="ECO:0000256" key="8">
    <source>
        <dbReference type="ARBA" id="ARBA00039866"/>
    </source>
</evidence>
<comment type="pathway">
    <text evidence="1">Lipid metabolism.</text>
</comment>
<evidence type="ECO:0000256" key="6">
    <source>
        <dbReference type="ARBA" id="ARBA00038095"/>
    </source>
</evidence>
<evidence type="ECO:0000256" key="5">
    <source>
        <dbReference type="ARBA" id="ARBA00023315"/>
    </source>
</evidence>
<dbReference type="AlphaFoldDB" id="A0A3B7M044"/>
<dbReference type="InterPro" id="IPR052351">
    <property type="entry name" value="Ornithine_N-alpha-AT"/>
</dbReference>
<comment type="function">
    <text evidence="9">Catalyzes the first step in the biosynthesis of ornithine lipids, which are phosphorus-free membrane lipids. Catalyzes the 3-hydroxyacyl-acyl carrier protein-dependent acylation of ornithine to form lyso-ornithine lipid (LOL).</text>
</comment>
<gene>
    <name evidence="11" type="ORF">CDG60_04645</name>
</gene>
<protein>
    <recommendedName>
        <fullName evidence="8">L-ornithine N(alpha)-acyltransferase</fullName>
        <ecNumber evidence="7">2.3.2.30</ecNumber>
    </recommendedName>
</protein>
<dbReference type="KEGG" id="achi:CDG60_04645"/>
<keyword evidence="4" id="KW-0443">Lipid metabolism</keyword>
<evidence type="ECO:0000256" key="1">
    <source>
        <dbReference type="ARBA" id="ARBA00005189"/>
    </source>
</evidence>
<sequence length="259" mass="30565">MLAKLNQYRQNLSFPLNKKSSEQTQYRFEWAEDIKQIQEVQKFRAEQFSQQFGIDFENGLDQDIYDFGCEHAVLRDRMSNEIVAYTRLKLFQGHELSKSYSAQEFNITDKFAHLSNIVEIGRTCVHPRYRSGKALSVLWLNLVPKVLWGMRAKHLIGCVSIRMDGNESRAYHTHQFMKNMPAHKASDIQATEAYEPGYPEYSFPQDEKIPKLFDVYLKMQAKLSREAYYDKDFNCLDYFVFLEVNEIAKNFVLKKNIHR</sequence>
<dbReference type="Gene3D" id="3.40.630.30">
    <property type="match status" value="1"/>
</dbReference>
<name>A0A3B7M044_9GAMM</name>
<dbReference type="EMBL" id="CP032134">
    <property type="protein sequence ID" value="AXY55933.1"/>
    <property type="molecule type" value="Genomic_DNA"/>
</dbReference>
<evidence type="ECO:0000256" key="3">
    <source>
        <dbReference type="ARBA" id="ARBA00022679"/>
    </source>
</evidence>
<dbReference type="SUPFAM" id="SSF55729">
    <property type="entry name" value="Acyl-CoA N-acyltransferases (Nat)"/>
    <property type="match status" value="1"/>
</dbReference>
<evidence type="ECO:0000256" key="4">
    <source>
        <dbReference type="ARBA" id="ARBA00023098"/>
    </source>
</evidence>
<evidence type="ECO:0000256" key="7">
    <source>
        <dbReference type="ARBA" id="ARBA00039058"/>
    </source>
</evidence>
<dbReference type="Pfam" id="PF13444">
    <property type="entry name" value="Acetyltransf_5"/>
    <property type="match status" value="1"/>
</dbReference>
<dbReference type="PANTHER" id="PTHR37323:SF1">
    <property type="entry name" value="L-ORNITHINE N(ALPHA)-ACYLTRANSFERASE"/>
    <property type="match status" value="1"/>
</dbReference>
<organism evidence="11 12">
    <name type="scientific">Acinetobacter chinensis</name>
    <dbReference type="NCBI Taxonomy" id="2004650"/>
    <lineage>
        <taxon>Bacteria</taxon>
        <taxon>Pseudomonadati</taxon>
        <taxon>Pseudomonadota</taxon>
        <taxon>Gammaproteobacteria</taxon>
        <taxon>Moraxellales</taxon>
        <taxon>Moraxellaceae</taxon>
        <taxon>Acinetobacter</taxon>
    </lineage>
</organism>
<evidence type="ECO:0000256" key="2">
    <source>
        <dbReference type="ARBA" id="ARBA00022516"/>
    </source>
</evidence>
<dbReference type="PANTHER" id="PTHR37323">
    <property type="entry name" value="GCN5-RELATED N-ACETYLTRANSFERASE"/>
    <property type="match status" value="1"/>
</dbReference>
<dbReference type="RefSeq" id="WP_087513380.1">
    <property type="nucleotide sequence ID" value="NZ_CP032134.1"/>
</dbReference>
<comment type="catalytic activity">
    <reaction evidence="10">
        <text>a (3R)-hydroxyacyl-[ACP] + L-ornithine = a lyso-ornithine lipid + holo-[ACP] + H(+)</text>
        <dbReference type="Rhea" id="RHEA:20633"/>
        <dbReference type="Rhea" id="RHEA-COMP:9685"/>
        <dbReference type="Rhea" id="RHEA-COMP:9945"/>
        <dbReference type="ChEBI" id="CHEBI:15378"/>
        <dbReference type="ChEBI" id="CHEBI:46911"/>
        <dbReference type="ChEBI" id="CHEBI:64479"/>
        <dbReference type="ChEBI" id="CHEBI:78827"/>
        <dbReference type="ChEBI" id="CHEBI:138482"/>
        <dbReference type="EC" id="2.3.2.30"/>
    </reaction>
    <physiologicalReaction direction="left-to-right" evidence="10">
        <dbReference type="Rhea" id="RHEA:20634"/>
    </physiologicalReaction>
</comment>
<reference evidence="12" key="1">
    <citation type="submission" date="2018-09" db="EMBL/GenBank/DDBJ databases">
        <title>The complete genome of Acinetobacter sp. strain WCHAc010005.</title>
        <authorList>
            <person name="Hu Y."/>
            <person name="Long H."/>
            <person name="Feng Y."/>
            <person name="Zong Z."/>
        </authorList>
    </citation>
    <scope>NUCLEOTIDE SEQUENCE [LARGE SCALE GENOMIC DNA]</scope>
    <source>
        <strain evidence="12">WCHAc010005</strain>
    </source>
</reference>
<evidence type="ECO:0000313" key="11">
    <source>
        <dbReference type="EMBL" id="AXY55933.1"/>
    </source>
</evidence>